<dbReference type="EMBL" id="APWK03000012">
    <property type="protein sequence ID" value="PHH55383.1"/>
    <property type="molecule type" value="Genomic_DNA"/>
</dbReference>
<comment type="catalytic activity">
    <reaction evidence="1 7 8">
        <text>[protein]-peptidylproline (omega=180) = [protein]-peptidylproline (omega=0)</text>
        <dbReference type="Rhea" id="RHEA:16237"/>
        <dbReference type="Rhea" id="RHEA-COMP:10747"/>
        <dbReference type="Rhea" id="RHEA-COMP:10748"/>
        <dbReference type="ChEBI" id="CHEBI:83833"/>
        <dbReference type="ChEBI" id="CHEBI:83834"/>
        <dbReference type="EC" id="5.2.1.8"/>
    </reaction>
</comment>
<dbReference type="Gene3D" id="3.10.50.40">
    <property type="match status" value="1"/>
</dbReference>
<feature type="compositionally biased region" description="Low complexity" evidence="9">
    <location>
        <begin position="114"/>
        <end position="124"/>
    </location>
</feature>
<sequence>MSFLPVGVYGLEVPAGEILVPAARNVEAHFRITMAAIDPTASPVADTEGNIPEVPRSTLKLIRMPPNFDEEDEDDEDFDEEAMEALLNASDDEDDSEEENGGPSDPSKSKKSARAAALAKLIQAAKDEDDEMEDVKPSKGKGKSIAIDSDEEEEDDEDPENEPEEFVICTLDTQRVSNILTFKSLSVINSMLTAPQNFQQPIDIHISEGEAVFFVVSGTHNVYLTGNYVIPPEDDDEDCDSCDEDEDYELPEDMEEDSEEESEEDELDDLANPRITEIESEEEAPKLVDTSAKKGKKRAAEENLDEMIKTDDKTKKQKNNQGKSVAAAEPKKGDKKVQFAKQLEQGPTPSEKKVDAKPAAPAKAAAPSKRVVQGVTVDDRKVGAGRAAKKGDTVGMRYIGKLDNGKVFDANKKGKPFYFKLGKGEVIKGWDIGVSGMAIGGERRLTIPAPLAYGSKSLPGIPGNSQLTFDVKLLEIK</sequence>
<proteinExistence type="inferred from homology"/>
<evidence type="ECO:0000313" key="12">
    <source>
        <dbReference type="Proteomes" id="UP000222788"/>
    </source>
</evidence>
<dbReference type="OrthoDB" id="77911at2759"/>
<feature type="compositionally biased region" description="Low complexity" evidence="9">
    <location>
        <begin position="357"/>
        <end position="367"/>
    </location>
</feature>
<reference evidence="11 12" key="2">
    <citation type="journal article" date="2013" name="IMA Fungus">
        <title>IMA Genome-F 1: Ceratocystis fimbriata: Draft nuclear genome sequence for the plant pathogen, Ceratocystis fimbriata.</title>
        <authorList>
            <person name="Wilken P.M."/>
            <person name="Steenkamp E.T."/>
            <person name="Wingfield M.J."/>
            <person name="de Beer Z.W."/>
            <person name="Wingfield B.D."/>
        </authorList>
    </citation>
    <scope>NUCLEOTIDE SEQUENCE [LARGE SCALE GENOMIC DNA]</scope>
    <source>
        <strain evidence="11 12">CBS 114723</strain>
    </source>
</reference>
<dbReference type="InterPro" id="IPR001179">
    <property type="entry name" value="PPIase_FKBP_dom"/>
</dbReference>
<dbReference type="PANTHER" id="PTHR43811:SF19">
    <property type="entry name" value="39 KDA FK506-BINDING NUCLEAR PROTEIN"/>
    <property type="match status" value="1"/>
</dbReference>
<dbReference type="Pfam" id="PF17800">
    <property type="entry name" value="NPL"/>
    <property type="match status" value="2"/>
</dbReference>
<dbReference type="InterPro" id="IPR046357">
    <property type="entry name" value="PPIase_dom_sf"/>
</dbReference>
<feature type="compositionally biased region" description="Acidic residues" evidence="9">
    <location>
        <begin position="68"/>
        <end position="83"/>
    </location>
</feature>
<dbReference type="EC" id="5.2.1.8" evidence="7"/>
<evidence type="ECO:0000256" key="4">
    <source>
        <dbReference type="ARBA" id="ARBA00011865"/>
    </source>
</evidence>
<dbReference type="PROSITE" id="PS50059">
    <property type="entry name" value="FKBP_PPIASE"/>
    <property type="match status" value="1"/>
</dbReference>
<dbReference type="Proteomes" id="UP000222788">
    <property type="component" value="Unassembled WGS sequence"/>
</dbReference>
<comment type="function">
    <text evidence="2">PPIase that acts as a histone chaperone. Histone proline isomerase that increases the rate of cis-trans isomerization at prolines on the histone H3 N-terminal tail. Proline isomerization influences H3 methylation thereby regulating gene expression.</text>
</comment>
<organism evidence="11 12">
    <name type="scientific">Ceratocystis fimbriata CBS 114723</name>
    <dbReference type="NCBI Taxonomy" id="1035309"/>
    <lineage>
        <taxon>Eukaryota</taxon>
        <taxon>Fungi</taxon>
        <taxon>Dikarya</taxon>
        <taxon>Ascomycota</taxon>
        <taxon>Pezizomycotina</taxon>
        <taxon>Sordariomycetes</taxon>
        <taxon>Hypocreomycetidae</taxon>
        <taxon>Microascales</taxon>
        <taxon>Ceratocystidaceae</taxon>
        <taxon>Ceratocystis</taxon>
    </lineage>
</organism>
<reference evidence="11 12" key="1">
    <citation type="journal article" date="2013" name="Fungal Biol.">
        <title>Analysis of microsatellite markers in the genome of the plant pathogen Ceratocystis fimbriata.</title>
        <authorList>
            <person name="Simpson M.C."/>
            <person name="Wilken P.M."/>
            <person name="Coetzee M.P."/>
            <person name="Wingfield M.J."/>
            <person name="Wingfield B.D."/>
        </authorList>
    </citation>
    <scope>NUCLEOTIDE SEQUENCE [LARGE SCALE GENOMIC DNA]</scope>
    <source>
        <strain evidence="11 12">CBS 114723</strain>
    </source>
</reference>
<dbReference type="GO" id="GO:0000785">
    <property type="term" value="C:chromatin"/>
    <property type="evidence" value="ECO:0007669"/>
    <property type="project" value="TreeGrafter"/>
</dbReference>
<evidence type="ECO:0000259" key="10">
    <source>
        <dbReference type="PROSITE" id="PS50059"/>
    </source>
</evidence>
<accession>A0A2C5XGG5</accession>
<gene>
    <name evidence="11" type="primary">FPR4</name>
    <name evidence="11" type="ORF">CFIMG_001115RA</name>
</gene>
<evidence type="ECO:0000256" key="3">
    <source>
        <dbReference type="ARBA" id="ARBA00007838"/>
    </source>
</evidence>
<evidence type="ECO:0000256" key="9">
    <source>
        <dbReference type="SAM" id="MobiDB-lite"/>
    </source>
</evidence>
<keyword evidence="12" id="KW-1185">Reference proteome</keyword>
<dbReference type="FunFam" id="3.10.50.40:FF:000006">
    <property type="entry name" value="Peptidyl-prolyl cis-trans isomerase"/>
    <property type="match status" value="1"/>
</dbReference>
<dbReference type="PIRSF" id="PIRSF001473">
    <property type="entry name" value="FK506-bp_FPR3"/>
    <property type="match status" value="1"/>
</dbReference>
<keyword evidence="6 7" id="KW-0413">Isomerase</keyword>
<evidence type="ECO:0000256" key="7">
    <source>
        <dbReference type="PIRNR" id="PIRNR001473"/>
    </source>
</evidence>
<name>A0A2C5XGG5_9PEZI</name>
<protein>
    <recommendedName>
        <fullName evidence="7">FK506-binding protein</fullName>
        <ecNumber evidence="7">5.2.1.8</ecNumber>
    </recommendedName>
</protein>
<evidence type="ECO:0000313" key="11">
    <source>
        <dbReference type="EMBL" id="PHH55383.1"/>
    </source>
</evidence>
<dbReference type="InterPro" id="IPR023566">
    <property type="entry name" value="PPIase_Fpr3/Fpr4-like"/>
</dbReference>
<feature type="compositionally biased region" description="Basic and acidic residues" evidence="9">
    <location>
        <begin position="298"/>
        <end position="314"/>
    </location>
</feature>
<dbReference type="GO" id="GO:0003755">
    <property type="term" value="F:peptidyl-prolyl cis-trans isomerase activity"/>
    <property type="evidence" value="ECO:0007669"/>
    <property type="project" value="UniProtKB-KW"/>
</dbReference>
<dbReference type="InterPro" id="IPR041232">
    <property type="entry name" value="NPL"/>
</dbReference>
<evidence type="ECO:0000256" key="5">
    <source>
        <dbReference type="ARBA" id="ARBA00023110"/>
    </source>
</evidence>
<feature type="region of interest" description="Disordered" evidence="9">
    <location>
        <begin position="62"/>
        <end position="163"/>
    </location>
</feature>
<evidence type="ECO:0000256" key="2">
    <source>
        <dbReference type="ARBA" id="ARBA00002221"/>
    </source>
</evidence>
<evidence type="ECO:0000256" key="1">
    <source>
        <dbReference type="ARBA" id="ARBA00000971"/>
    </source>
</evidence>
<feature type="compositionally biased region" description="Acidic residues" evidence="9">
    <location>
        <begin position="148"/>
        <end position="163"/>
    </location>
</feature>
<dbReference type="SUPFAM" id="SSF54534">
    <property type="entry name" value="FKBP-like"/>
    <property type="match status" value="1"/>
</dbReference>
<keyword evidence="5 7" id="KW-0697">Rotamase</keyword>
<feature type="compositionally biased region" description="Acidic residues" evidence="9">
    <location>
        <begin position="232"/>
        <end position="269"/>
    </location>
</feature>
<comment type="caution">
    <text evidence="11">The sequence shown here is derived from an EMBL/GenBank/DDBJ whole genome shotgun (WGS) entry which is preliminary data.</text>
</comment>
<feature type="region of interest" description="Disordered" evidence="9">
    <location>
        <begin position="228"/>
        <end position="372"/>
    </location>
</feature>
<dbReference type="Pfam" id="PF00254">
    <property type="entry name" value="FKBP_C"/>
    <property type="match status" value="1"/>
</dbReference>
<dbReference type="Gene3D" id="2.60.120.340">
    <property type="entry name" value="Nucleoplasmin core domain"/>
    <property type="match status" value="1"/>
</dbReference>
<feature type="domain" description="PPIase FKBP-type" evidence="10">
    <location>
        <begin position="391"/>
        <end position="477"/>
    </location>
</feature>
<comment type="similarity">
    <text evidence="3">Belongs to the FKBP-type PPIase family. FKBP3/4 subfamily.</text>
</comment>
<dbReference type="PANTHER" id="PTHR43811">
    <property type="entry name" value="FKBP-TYPE PEPTIDYL-PROLYL CIS-TRANS ISOMERASE FKPA"/>
    <property type="match status" value="1"/>
</dbReference>
<comment type="subunit">
    <text evidence="4">Binds to histones H3 and H4.</text>
</comment>
<evidence type="ECO:0000256" key="6">
    <source>
        <dbReference type="ARBA" id="ARBA00023235"/>
    </source>
</evidence>
<dbReference type="AlphaFoldDB" id="A0A2C5XGG5"/>
<dbReference type="STRING" id="1035309.A0A2C5XGG5"/>
<feature type="compositionally biased region" description="Acidic residues" evidence="9">
    <location>
        <begin position="90"/>
        <end position="100"/>
    </location>
</feature>
<dbReference type="GO" id="GO:0005730">
    <property type="term" value="C:nucleolus"/>
    <property type="evidence" value="ECO:0007669"/>
    <property type="project" value="TreeGrafter"/>
</dbReference>
<evidence type="ECO:0000256" key="8">
    <source>
        <dbReference type="PROSITE-ProRule" id="PRU00277"/>
    </source>
</evidence>